<comment type="caution">
    <text evidence="1">The sequence shown here is derived from an EMBL/GenBank/DDBJ whole genome shotgun (WGS) entry which is preliminary data.</text>
</comment>
<proteinExistence type="predicted"/>
<protein>
    <submittedName>
        <fullName evidence="1">Uncharacterized protein</fullName>
    </submittedName>
</protein>
<name>A0AA88D3L5_FICCA</name>
<dbReference type="EMBL" id="BTGU01000015">
    <property type="protein sequence ID" value="GMN43135.1"/>
    <property type="molecule type" value="Genomic_DNA"/>
</dbReference>
<dbReference type="Proteomes" id="UP001187192">
    <property type="component" value="Unassembled WGS sequence"/>
</dbReference>
<reference evidence="1" key="1">
    <citation type="submission" date="2023-07" db="EMBL/GenBank/DDBJ databases">
        <title>draft genome sequence of fig (Ficus carica).</title>
        <authorList>
            <person name="Takahashi T."/>
            <person name="Nishimura K."/>
        </authorList>
    </citation>
    <scope>NUCLEOTIDE SEQUENCE</scope>
</reference>
<dbReference type="AlphaFoldDB" id="A0AA88D3L5"/>
<organism evidence="1 2">
    <name type="scientific">Ficus carica</name>
    <name type="common">Common fig</name>
    <dbReference type="NCBI Taxonomy" id="3494"/>
    <lineage>
        <taxon>Eukaryota</taxon>
        <taxon>Viridiplantae</taxon>
        <taxon>Streptophyta</taxon>
        <taxon>Embryophyta</taxon>
        <taxon>Tracheophyta</taxon>
        <taxon>Spermatophyta</taxon>
        <taxon>Magnoliopsida</taxon>
        <taxon>eudicotyledons</taxon>
        <taxon>Gunneridae</taxon>
        <taxon>Pentapetalae</taxon>
        <taxon>rosids</taxon>
        <taxon>fabids</taxon>
        <taxon>Rosales</taxon>
        <taxon>Moraceae</taxon>
        <taxon>Ficeae</taxon>
        <taxon>Ficus</taxon>
    </lineage>
</organism>
<accession>A0AA88D3L5</accession>
<evidence type="ECO:0000313" key="2">
    <source>
        <dbReference type="Proteomes" id="UP001187192"/>
    </source>
</evidence>
<keyword evidence="2" id="KW-1185">Reference proteome</keyword>
<gene>
    <name evidence="1" type="ORF">TIFTF001_012329</name>
</gene>
<sequence>MPRPRLPSVAALGFTGQNCDPAPRRPGSGELRFCPQFIVVSLLFYRRDAEARPSAIFPTI</sequence>
<evidence type="ECO:0000313" key="1">
    <source>
        <dbReference type="EMBL" id="GMN43135.1"/>
    </source>
</evidence>